<protein>
    <recommendedName>
        <fullName evidence="2">PatA-like N-terminal domain-containing protein</fullName>
    </recommendedName>
</protein>
<dbReference type="InterPro" id="IPR025497">
    <property type="entry name" value="PatA-like_N"/>
</dbReference>
<feature type="region of interest" description="Disordered" evidence="1">
    <location>
        <begin position="234"/>
        <end position="257"/>
    </location>
</feature>
<feature type="compositionally biased region" description="Basic and acidic residues" evidence="1">
    <location>
        <begin position="234"/>
        <end position="244"/>
    </location>
</feature>
<feature type="domain" description="PatA-like N-terminal" evidence="2">
    <location>
        <begin position="26"/>
        <end position="125"/>
    </location>
</feature>
<evidence type="ECO:0000256" key="1">
    <source>
        <dbReference type="SAM" id="MobiDB-lite"/>
    </source>
</evidence>
<dbReference type="EMBL" id="LIZY01000006">
    <property type="protein sequence ID" value="KPJ64798.1"/>
    <property type="molecule type" value="Genomic_DNA"/>
</dbReference>
<name>A0A0S7XQQ5_9BACT</name>
<comment type="caution">
    <text evidence="3">The sequence shown here is derived from an EMBL/GenBank/DDBJ whole genome shotgun (WGS) entry which is preliminary data.</text>
</comment>
<dbReference type="PANTHER" id="PTHR36304">
    <property type="entry name" value="DOMAIN GTPASE-ACTIVATING PROTEIN, PUTATIVE-RELATED-RELATED"/>
    <property type="match status" value="1"/>
</dbReference>
<organism evidence="3 4">
    <name type="scientific">candidate division KD3-62 bacterium DG_56</name>
    <dbReference type="NCBI Taxonomy" id="1704032"/>
    <lineage>
        <taxon>Bacteria</taxon>
        <taxon>candidate division KD3-62</taxon>
    </lineage>
</organism>
<gene>
    <name evidence="3" type="ORF">AMK68_00485</name>
</gene>
<sequence length="257" mass="27809">MCSPISVASNELARSDLEASQTVALTGTLDDLTCPELLQILNLGRKSGTLLVRSGRREATVHIRNGEVVDAVMGELKAADAVYRVLALASGEFEFSRCTDAMPRTITSSTESLVLEAARRWDEWSQFEDQIGEMNQVLRVCAGATEIIPTLDSIPKAILDLVDARRDIATIVRESGIEPEEALRVVRTLIADHVVEAWSDAQVSWAGQQVHVDPNAECSGLKIVVGVNNADRQLSAEHDPRSPQDPEGQTAEALLAG</sequence>
<dbReference type="Proteomes" id="UP000052020">
    <property type="component" value="Unassembled WGS sequence"/>
</dbReference>
<proteinExistence type="predicted"/>
<dbReference type="Pfam" id="PF14332">
    <property type="entry name" value="DUF4388"/>
    <property type="match status" value="1"/>
</dbReference>
<evidence type="ECO:0000313" key="3">
    <source>
        <dbReference type="EMBL" id="KPJ64798.1"/>
    </source>
</evidence>
<accession>A0A0S7XQQ5</accession>
<evidence type="ECO:0000259" key="2">
    <source>
        <dbReference type="Pfam" id="PF14332"/>
    </source>
</evidence>
<evidence type="ECO:0000313" key="4">
    <source>
        <dbReference type="Proteomes" id="UP000052020"/>
    </source>
</evidence>
<reference evidence="3 4" key="1">
    <citation type="journal article" date="2015" name="Microbiome">
        <title>Genomic resolution of linkages in carbon, nitrogen, and sulfur cycling among widespread estuary sediment bacteria.</title>
        <authorList>
            <person name="Baker B.J."/>
            <person name="Lazar C.S."/>
            <person name="Teske A.P."/>
            <person name="Dick G.J."/>
        </authorList>
    </citation>
    <scope>NUCLEOTIDE SEQUENCE [LARGE SCALE GENOMIC DNA]</scope>
    <source>
        <strain evidence="3">DG_56</strain>
    </source>
</reference>
<dbReference type="PANTHER" id="PTHR36304:SF4">
    <property type="entry name" value="DUF4388 DOMAIN-CONTAINING PROTEIN"/>
    <property type="match status" value="1"/>
</dbReference>
<dbReference type="AlphaFoldDB" id="A0A0S7XQQ5"/>